<dbReference type="Proteomes" id="UP000272729">
    <property type="component" value="Unassembled WGS sequence"/>
</dbReference>
<organism evidence="2 3">
    <name type="scientific">Saccharothrix variisporea</name>
    <dbReference type="NCBI Taxonomy" id="543527"/>
    <lineage>
        <taxon>Bacteria</taxon>
        <taxon>Bacillati</taxon>
        <taxon>Actinomycetota</taxon>
        <taxon>Actinomycetes</taxon>
        <taxon>Pseudonocardiales</taxon>
        <taxon>Pseudonocardiaceae</taxon>
        <taxon>Saccharothrix</taxon>
    </lineage>
</organism>
<protein>
    <submittedName>
        <fullName evidence="2">Uncharacterized protein</fullName>
    </submittedName>
</protein>
<feature type="region of interest" description="Disordered" evidence="1">
    <location>
        <begin position="56"/>
        <end position="81"/>
    </location>
</feature>
<reference evidence="2 3" key="1">
    <citation type="submission" date="2018-10" db="EMBL/GenBank/DDBJ databases">
        <title>Sequencing the genomes of 1000 actinobacteria strains.</title>
        <authorList>
            <person name="Klenk H.-P."/>
        </authorList>
    </citation>
    <scope>NUCLEOTIDE SEQUENCE [LARGE SCALE GENOMIC DNA]</scope>
    <source>
        <strain evidence="2 3">DSM 43911</strain>
    </source>
</reference>
<dbReference type="EMBL" id="RBXR01000001">
    <property type="protein sequence ID" value="RKT69971.1"/>
    <property type="molecule type" value="Genomic_DNA"/>
</dbReference>
<comment type="caution">
    <text evidence="2">The sequence shown here is derived from an EMBL/GenBank/DDBJ whole genome shotgun (WGS) entry which is preliminary data.</text>
</comment>
<sequence length="81" mass="8316">MTSLTLELDPEAAGLLAGTLLAGDSCAVRVRHGERGTALLCALPGRGGEGMRLQLRFPNQEPSGQGSGHGSGQGSTTWARK</sequence>
<proteinExistence type="predicted"/>
<dbReference type="RefSeq" id="WP_121222116.1">
    <property type="nucleotide sequence ID" value="NZ_JBIUBA010000010.1"/>
</dbReference>
<dbReference type="AlphaFoldDB" id="A0A495X6E5"/>
<evidence type="ECO:0000313" key="3">
    <source>
        <dbReference type="Proteomes" id="UP000272729"/>
    </source>
</evidence>
<evidence type="ECO:0000256" key="1">
    <source>
        <dbReference type="SAM" id="MobiDB-lite"/>
    </source>
</evidence>
<keyword evidence="3" id="KW-1185">Reference proteome</keyword>
<dbReference type="OrthoDB" id="3697147at2"/>
<name>A0A495X6E5_9PSEU</name>
<evidence type="ECO:0000313" key="2">
    <source>
        <dbReference type="EMBL" id="RKT69971.1"/>
    </source>
</evidence>
<gene>
    <name evidence="2" type="ORF">DFJ66_3212</name>
</gene>
<accession>A0A495X6E5</accession>